<evidence type="ECO:0000256" key="2">
    <source>
        <dbReference type="ARBA" id="ARBA00022898"/>
    </source>
</evidence>
<dbReference type="SUPFAM" id="SSF46785">
    <property type="entry name" value="Winged helix' DNA-binding domain"/>
    <property type="match status" value="1"/>
</dbReference>
<sequence>MLTPQVPVVVDLDRSRPEPLPVQLADAVRRQVLDATLRPGDRLPSTRALAADLAVSRATVESAWDQLRAEGWIDSRHGSGTRISTGPADAARRPRTTHRPHSVATGGPFASGDLVPMDAGTPWRPEPLPRSLHAGWRRAWRRVSDTSPPRGYDDHRGLPLLRRALAERIARERGLAVDADDVRVSGGTTAGLRHLLTALPPGPVGIEDPGYRAAVATVLAGGRTVVDLPVPRRPGASFRPSLDGLAAAYVTPAHQHPLGRVMSAEERLALVGEAERHGAVVVEDDYDYELRYDVAPLPALTALAPDQVALLGTASKSVMPSLRLGWMVAPDRLMDDLDAFRALTHDTPPWAVQAVFAELLLEGHVDAVVRQARRAYAERAPRVVAALSPYAELAGPVAGMYTTWLLEEDRAVAARAAAERAGFGVNLLSAYCRTAGLSGLVVGFGGPDDDELDRALNALTSALD</sequence>
<dbReference type="RefSeq" id="WP_128221338.1">
    <property type="nucleotide sequence ID" value="NZ_CP034929.1"/>
</dbReference>
<keyword evidence="8" id="KW-0808">Transferase</keyword>
<dbReference type="InterPro" id="IPR000524">
    <property type="entry name" value="Tscrpt_reg_HTH_GntR"/>
</dbReference>
<keyword evidence="2" id="KW-0663">Pyridoxal phosphate</keyword>
<dbReference type="Gene3D" id="3.40.640.10">
    <property type="entry name" value="Type I PLP-dependent aspartate aminotransferase-like (Major domain)"/>
    <property type="match status" value="1"/>
</dbReference>
<evidence type="ECO:0000259" key="7">
    <source>
        <dbReference type="PROSITE" id="PS50949"/>
    </source>
</evidence>
<dbReference type="Proteomes" id="UP001596098">
    <property type="component" value="Unassembled WGS sequence"/>
</dbReference>
<dbReference type="InterPro" id="IPR036388">
    <property type="entry name" value="WH-like_DNA-bd_sf"/>
</dbReference>
<dbReference type="SUPFAM" id="SSF53383">
    <property type="entry name" value="PLP-dependent transferases"/>
    <property type="match status" value="1"/>
</dbReference>
<dbReference type="Pfam" id="PF00392">
    <property type="entry name" value="GntR"/>
    <property type="match status" value="1"/>
</dbReference>
<dbReference type="GO" id="GO:0008483">
    <property type="term" value="F:transaminase activity"/>
    <property type="evidence" value="ECO:0007669"/>
    <property type="project" value="UniProtKB-KW"/>
</dbReference>
<dbReference type="InterPro" id="IPR051446">
    <property type="entry name" value="HTH_trans_reg/aminotransferase"/>
</dbReference>
<dbReference type="Pfam" id="PF00155">
    <property type="entry name" value="Aminotran_1_2"/>
    <property type="match status" value="1"/>
</dbReference>
<keyword evidence="4" id="KW-0238">DNA-binding</keyword>
<dbReference type="Gene3D" id="1.10.10.10">
    <property type="entry name" value="Winged helix-like DNA-binding domain superfamily/Winged helix DNA-binding domain"/>
    <property type="match status" value="1"/>
</dbReference>
<dbReference type="PRINTS" id="PR00035">
    <property type="entry name" value="HTHGNTR"/>
</dbReference>
<dbReference type="InterPro" id="IPR015424">
    <property type="entry name" value="PyrdxlP-dep_Trfase"/>
</dbReference>
<dbReference type="SMART" id="SM00345">
    <property type="entry name" value="HTH_GNTR"/>
    <property type="match status" value="1"/>
</dbReference>
<proteinExistence type="inferred from homology"/>
<feature type="domain" description="HTH gntR-type" evidence="7">
    <location>
        <begin position="18"/>
        <end position="86"/>
    </location>
</feature>
<organism evidence="8 9">
    <name type="scientific">Nocardioides yefusunii</name>
    <dbReference type="NCBI Taxonomy" id="2500546"/>
    <lineage>
        <taxon>Bacteria</taxon>
        <taxon>Bacillati</taxon>
        <taxon>Actinomycetota</taxon>
        <taxon>Actinomycetes</taxon>
        <taxon>Propionibacteriales</taxon>
        <taxon>Nocardioidaceae</taxon>
        <taxon>Nocardioides</taxon>
    </lineage>
</organism>
<protein>
    <submittedName>
        <fullName evidence="8">PLP-dependent aminotransferase family protein</fullName>
    </submittedName>
</protein>
<dbReference type="CDD" id="cd07377">
    <property type="entry name" value="WHTH_GntR"/>
    <property type="match status" value="1"/>
</dbReference>
<evidence type="ECO:0000313" key="9">
    <source>
        <dbReference type="Proteomes" id="UP001596098"/>
    </source>
</evidence>
<keyword evidence="9" id="KW-1185">Reference proteome</keyword>
<dbReference type="PROSITE" id="PS50949">
    <property type="entry name" value="HTH_GNTR"/>
    <property type="match status" value="1"/>
</dbReference>
<keyword evidence="8" id="KW-0032">Aminotransferase</keyword>
<evidence type="ECO:0000313" key="8">
    <source>
        <dbReference type="EMBL" id="MFC6153526.1"/>
    </source>
</evidence>
<dbReference type="InterPro" id="IPR036390">
    <property type="entry name" value="WH_DNA-bd_sf"/>
</dbReference>
<evidence type="ECO:0000256" key="4">
    <source>
        <dbReference type="ARBA" id="ARBA00023125"/>
    </source>
</evidence>
<evidence type="ECO:0000256" key="6">
    <source>
        <dbReference type="SAM" id="MobiDB-lite"/>
    </source>
</evidence>
<gene>
    <name evidence="8" type="ORF">ACFPWU_07585</name>
</gene>
<name>A0ABW1QYR6_9ACTN</name>
<comment type="caution">
    <text evidence="8">The sequence shown here is derived from an EMBL/GenBank/DDBJ whole genome shotgun (WGS) entry which is preliminary data.</text>
</comment>
<dbReference type="PANTHER" id="PTHR46577:SF1">
    <property type="entry name" value="HTH-TYPE TRANSCRIPTIONAL REGULATORY PROTEIN GABR"/>
    <property type="match status" value="1"/>
</dbReference>
<accession>A0ABW1QYR6</accession>
<dbReference type="InterPro" id="IPR015421">
    <property type="entry name" value="PyrdxlP-dep_Trfase_major"/>
</dbReference>
<reference evidence="9" key="1">
    <citation type="journal article" date="2019" name="Int. J. Syst. Evol. Microbiol.">
        <title>The Global Catalogue of Microorganisms (GCM) 10K type strain sequencing project: providing services to taxonomists for standard genome sequencing and annotation.</title>
        <authorList>
            <consortium name="The Broad Institute Genomics Platform"/>
            <consortium name="The Broad Institute Genome Sequencing Center for Infectious Disease"/>
            <person name="Wu L."/>
            <person name="Ma J."/>
        </authorList>
    </citation>
    <scope>NUCLEOTIDE SEQUENCE [LARGE SCALE GENOMIC DNA]</scope>
    <source>
        <strain evidence="9">DFY28</strain>
    </source>
</reference>
<keyword evidence="3" id="KW-0805">Transcription regulation</keyword>
<feature type="region of interest" description="Disordered" evidence="6">
    <location>
        <begin position="76"/>
        <end position="114"/>
    </location>
</feature>
<keyword evidence="5" id="KW-0804">Transcription</keyword>
<dbReference type="InterPro" id="IPR004839">
    <property type="entry name" value="Aminotransferase_I/II_large"/>
</dbReference>
<dbReference type="CDD" id="cd00609">
    <property type="entry name" value="AAT_like"/>
    <property type="match status" value="1"/>
</dbReference>
<comment type="similarity">
    <text evidence="1">In the C-terminal section; belongs to the class-I pyridoxal-phosphate-dependent aminotransferase family.</text>
</comment>
<dbReference type="PANTHER" id="PTHR46577">
    <property type="entry name" value="HTH-TYPE TRANSCRIPTIONAL REGULATORY PROTEIN GABR"/>
    <property type="match status" value="1"/>
</dbReference>
<evidence type="ECO:0000256" key="3">
    <source>
        <dbReference type="ARBA" id="ARBA00023015"/>
    </source>
</evidence>
<dbReference type="EMBL" id="JBHSQI010000003">
    <property type="protein sequence ID" value="MFC6153526.1"/>
    <property type="molecule type" value="Genomic_DNA"/>
</dbReference>
<evidence type="ECO:0000256" key="5">
    <source>
        <dbReference type="ARBA" id="ARBA00023163"/>
    </source>
</evidence>
<evidence type="ECO:0000256" key="1">
    <source>
        <dbReference type="ARBA" id="ARBA00005384"/>
    </source>
</evidence>